<dbReference type="GO" id="GO:0005886">
    <property type="term" value="C:plasma membrane"/>
    <property type="evidence" value="ECO:0007669"/>
    <property type="project" value="UniProtKB-SubCell"/>
</dbReference>
<name>A0AAU7DYK2_9MICO</name>
<dbReference type="PANTHER" id="PTHR30472">
    <property type="entry name" value="FERRIC ENTEROBACTIN TRANSPORT SYSTEM PERMEASE PROTEIN"/>
    <property type="match status" value="1"/>
</dbReference>
<feature type="transmembrane region" description="Helical" evidence="8">
    <location>
        <begin position="258"/>
        <end position="288"/>
    </location>
</feature>
<dbReference type="SUPFAM" id="SSF81345">
    <property type="entry name" value="ABC transporter involved in vitamin B12 uptake, BtuC"/>
    <property type="match status" value="1"/>
</dbReference>
<feature type="transmembrane region" description="Helical" evidence="8">
    <location>
        <begin position="145"/>
        <end position="163"/>
    </location>
</feature>
<feature type="transmembrane region" description="Helical" evidence="8">
    <location>
        <begin position="114"/>
        <end position="138"/>
    </location>
</feature>
<evidence type="ECO:0000313" key="9">
    <source>
        <dbReference type="EMBL" id="XBH22434.1"/>
    </source>
</evidence>
<sequence length="354" mass="36293">MTTQTLTSPERAIAPKSRFAGLLVLALGALILSVGLAVSIGPASLTMSEVWGSIAAHLKIDGLLGLTEPEQLRSAMVWELRLPRVLVAAIVGGGLALCGVIMQSLTRNPLADPYLLGLSSGASLGAVAVLILGVAVALPFAAFGGALLALVASLALAGALGSLSPTRTVLAGLAVSQFCAAITSFVIFWSATGDSYREILAWLLGSVSGATWNSVAIVAVAFLVVGIPLLLSANVLDAFTFGETSAHTLGLNVSRWRWGLLGAVALLTGALVSVSGSIGFIGLIIPHAVRALVGSGHRRLLPLSVALGAIFLIWADTLARTIFSPRELPVGVITAAIGAPLFAFVLWKGRRNLS</sequence>
<dbReference type="Pfam" id="PF01032">
    <property type="entry name" value="FecCD"/>
    <property type="match status" value="1"/>
</dbReference>
<dbReference type="CDD" id="cd06550">
    <property type="entry name" value="TM_ABC_iron-siderophores_like"/>
    <property type="match status" value="1"/>
</dbReference>
<comment type="similarity">
    <text evidence="2">Belongs to the binding-protein-dependent transport system permease family. FecCD subfamily.</text>
</comment>
<keyword evidence="6 8" id="KW-1133">Transmembrane helix</keyword>
<evidence type="ECO:0000256" key="7">
    <source>
        <dbReference type="ARBA" id="ARBA00023136"/>
    </source>
</evidence>
<reference evidence="9" key="1">
    <citation type="submission" date="2024-02" db="EMBL/GenBank/DDBJ databases">
        <title>Tomenella chthoni gen. nov. sp. nov., a member of the family Jonesiaceae isolated from bat guano.</title>
        <authorList>
            <person name="Miller S.L."/>
            <person name="King J."/>
            <person name="Sankaranarayanan K."/>
            <person name="Lawson P.A."/>
        </authorList>
    </citation>
    <scope>NUCLEOTIDE SEQUENCE</scope>
    <source>
        <strain evidence="9">BS-20</strain>
    </source>
</reference>
<dbReference type="GO" id="GO:0022857">
    <property type="term" value="F:transmembrane transporter activity"/>
    <property type="evidence" value="ECO:0007669"/>
    <property type="project" value="InterPro"/>
</dbReference>
<evidence type="ECO:0000256" key="3">
    <source>
        <dbReference type="ARBA" id="ARBA00022448"/>
    </source>
</evidence>
<feature type="transmembrane region" description="Helical" evidence="8">
    <location>
        <begin position="328"/>
        <end position="347"/>
    </location>
</feature>
<gene>
    <name evidence="9" type="ORF">V5R04_04210</name>
</gene>
<evidence type="ECO:0000256" key="8">
    <source>
        <dbReference type="SAM" id="Phobius"/>
    </source>
</evidence>
<evidence type="ECO:0000256" key="6">
    <source>
        <dbReference type="ARBA" id="ARBA00022989"/>
    </source>
</evidence>
<comment type="subcellular location">
    <subcellularLocation>
        <location evidence="1">Cell membrane</location>
        <topology evidence="1">Multi-pass membrane protein</topology>
    </subcellularLocation>
</comment>
<keyword evidence="3" id="KW-0813">Transport</keyword>
<dbReference type="PANTHER" id="PTHR30472:SF67">
    <property type="entry name" value="PERMEASE OF ABC TRANSPORTER-RELATED"/>
    <property type="match status" value="1"/>
</dbReference>
<dbReference type="EMBL" id="CP146203">
    <property type="protein sequence ID" value="XBH22434.1"/>
    <property type="molecule type" value="Genomic_DNA"/>
</dbReference>
<dbReference type="NCBIfam" id="TIGR03869">
    <property type="entry name" value="F420-0_ABCperm"/>
    <property type="match status" value="1"/>
</dbReference>
<evidence type="ECO:0000256" key="5">
    <source>
        <dbReference type="ARBA" id="ARBA00022692"/>
    </source>
</evidence>
<organism evidence="9">
    <name type="scientific">Jonesiaceae bacterium BS-20</name>
    <dbReference type="NCBI Taxonomy" id="3120821"/>
    <lineage>
        <taxon>Bacteria</taxon>
        <taxon>Bacillati</taxon>
        <taxon>Actinomycetota</taxon>
        <taxon>Actinomycetes</taxon>
        <taxon>Micrococcales</taxon>
        <taxon>Jonesiaceae</taxon>
    </lineage>
</organism>
<dbReference type="Gene3D" id="1.10.3470.10">
    <property type="entry name" value="ABC transporter involved in vitamin B12 uptake, BtuC"/>
    <property type="match status" value="1"/>
</dbReference>
<accession>A0AAU7DYK2</accession>
<dbReference type="FunFam" id="1.10.3470.10:FF:000001">
    <property type="entry name" value="Vitamin B12 ABC transporter permease BtuC"/>
    <property type="match status" value="1"/>
</dbReference>
<dbReference type="AlphaFoldDB" id="A0AAU7DYK2"/>
<keyword evidence="4" id="KW-1003">Cell membrane</keyword>
<feature type="transmembrane region" description="Helical" evidence="8">
    <location>
        <begin position="169"/>
        <end position="189"/>
    </location>
</feature>
<feature type="transmembrane region" description="Helical" evidence="8">
    <location>
        <begin position="300"/>
        <end position="322"/>
    </location>
</feature>
<feature type="transmembrane region" description="Helical" evidence="8">
    <location>
        <begin position="201"/>
        <end position="231"/>
    </location>
</feature>
<feature type="transmembrane region" description="Helical" evidence="8">
    <location>
        <begin position="82"/>
        <end position="102"/>
    </location>
</feature>
<dbReference type="GO" id="GO:0033214">
    <property type="term" value="P:siderophore-iron import into cell"/>
    <property type="evidence" value="ECO:0007669"/>
    <property type="project" value="TreeGrafter"/>
</dbReference>
<keyword evidence="7 8" id="KW-0472">Membrane</keyword>
<dbReference type="InterPro" id="IPR037294">
    <property type="entry name" value="ABC_BtuC-like"/>
</dbReference>
<evidence type="ECO:0000256" key="4">
    <source>
        <dbReference type="ARBA" id="ARBA00022475"/>
    </source>
</evidence>
<keyword evidence="5 8" id="KW-0812">Transmembrane</keyword>
<dbReference type="InterPro" id="IPR000522">
    <property type="entry name" value="ABC_transptr_permease_BtuC"/>
</dbReference>
<proteinExistence type="inferred from homology"/>
<evidence type="ECO:0000256" key="1">
    <source>
        <dbReference type="ARBA" id="ARBA00004651"/>
    </source>
</evidence>
<evidence type="ECO:0000256" key="2">
    <source>
        <dbReference type="ARBA" id="ARBA00007935"/>
    </source>
</evidence>
<dbReference type="InterPro" id="IPR022410">
    <property type="entry name" value="ABC_transptr_permease_F420-0"/>
</dbReference>
<feature type="transmembrane region" description="Helical" evidence="8">
    <location>
        <begin position="20"/>
        <end position="40"/>
    </location>
</feature>
<protein>
    <submittedName>
        <fullName evidence="9">F420-0 ABC transporter permease subunit</fullName>
    </submittedName>
</protein>